<evidence type="ECO:0000256" key="9">
    <source>
        <dbReference type="PROSITE-ProRule" id="PRU00339"/>
    </source>
</evidence>
<dbReference type="InterPro" id="IPR011990">
    <property type="entry name" value="TPR-like_helical_dom_sf"/>
</dbReference>
<keyword evidence="3" id="KW-0597">Phosphoprotein</keyword>
<keyword evidence="5" id="KW-0547">Nucleotide-binding</keyword>
<dbReference type="Gene3D" id="1.20.5.1930">
    <property type="match status" value="1"/>
</dbReference>
<dbReference type="EMBL" id="JACRUM010000001">
    <property type="protein sequence ID" value="MBC5862155.1"/>
    <property type="molecule type" value="Genomic_DNA"/>
</dbReference>
<feature type="repeat" description="TPR" evidence="9">
    <location>
        <begin position="224"/>
        <end position="257"/>
    </location>
</feature>
<dbReference type="Pfam" id="PF07730">
    <property type="entry name" value="HisKA_3"/>
    <property type="match status" value="1"/>
</dbReference>
<keyword evidence="9" id="KW-0802">TPR repeat</keyword>
<dbReference type="PANTHER" id="PTHR24421">
    <property type="entry name" value="NITRATE/NITRITE SENSOR PROTEIN NARX-RELATED"/>
    <property type="match status" value="1"/>
</dbReference>
<dbReference type="Pfam" id="PF13424">
    <property type="entry name" value="TPR_12"/>
    <property type="match status" value="1"/>
</dbReference>
<evidence type="ECO:0000256" key="8">
    <source>
        <dbReference type="ARBA" id="ARBA00023012"/>
    </source>
</evidence>
<evidence type="ECO:0000256" key="2">
    <source>
        <dbReference type="ARBA" id="ARBA00012438"/>
    </source>
</evidence>
<evidence type="ECO:0000256" key="4">
    <source>
        <dbReference type="ARBA" id="ARBA00022679"/>
    </source>
</evidence>
<proteinExistence type="predicted"/>
<accession>A0ABR7JCC8</accession>
<dbReference type="InterPro" id="IPR050482">
    <property type="entry name" value="Sensor_HK_TwoCompSys"/>
</dbReference>
<gene>
    <name evidence="11" type="ORF">H8R26_01845</name>
</gene>
<dbReference type="InterPro" id="IPR005467">
    <property type="entry name" value="His_kinase_dom"/>
</dbReference>
<dbReference type="PROSITE" id="PS50109">
    <property type="entry name" value="HIS_KIN"/>
    <property type="match status" value="1"/>
</dbReference>
<evidence type="ECO:0000256" key="1">
    <source>
        <dbReference type="ARBA" id="ARBA00000085"/>
    </source>
</evidence>
<dbReference type="InterPro" id="IPR003594">
    <property type="entry name" value="HATPase_dom"/>
</dbReference>
<evidence type="ECO:0000259" key="10">
    <source>
        <dbReference type="PROSITE" id="PS50109"/>
    </source>
</evidence>
<dbReference type="Pfam" id="PF02518">
    <property type="entry name" value="HATPase_c"/>
    <property type="match status" value="1"/>
</dbReference>
<sequence length="662" mass="76857">MLLSSCDQKNQEFHYTTNSSDSLNSYLSLANDFDLAYEQRQRYIKKAFKIVSTQENDSIYRVNLFKIANRYYNVENWRAYKSTVELILEKSELKNDAISMAKANNYLGDYFDSQGKPDSSFFFYNKAQKMYLQLNDNYNLAVTIIKKANIQFYQSDFLGSEKSTSKALKIKQNRYHSDVMYDAYNLLGLIYNELEDYDNAMVYHNKALASIDGELMSSFYQPEATSYNNIGYLYLKREKYKQAKDYFLKGLNQKNISSDKPYIYAMLLNNLAYSKFKLKEKAQLPDLFFQSLKIRDSLKLTSGVIASKINLSEYFISKKDTTLASLYAKQALVLSQKTNNYRNILNSLKHLSLIDPKNAIQYANEYIKVSEQLQKSERKMGNKFTRIEYETDEIKSENNELAQQNRNLVYLFSGLGILGLLIFKIKSQKAKNRELLFKQQQQIANEEIYNLMISQQNTIEISRVEEKKRVARELHDGVLGRMFGVRMNLDGLNKQQDESAMLQRINYLAELKNIEQDIREISHDLNREKSELINNFVAIVNNLFEEQKKTYKSKFIVNIDATIRWELVSNAVKINLYRIIQEILQNTNKYAEALKINVDLKKEEDHLILKISDDGKGFNVKTAKKGIGLQNILFRTNECEGVVDIKSAKLQGTTVTVTLPIA</sequence>
<dbReference type="InterPro" id="IPR019734">
    <property type="entry name" value="TPR_rpt"/>
</dbReference>
<reference evidence="11 12" key="1">
    <citation type="submission" date="2020-08" db="EMBL/GenBank/DDBJ databases">
        <title>Description of novel Flavobacterium F-400 isolate.</title>
        <authorList>
            <person name="Saticioglu I."/>
            <person name="Duman M."/>
            <person name="Altun S."/>
        </authorList>
    </citation>
    <scope>NUCLEOTIDE SEQUENCE [LARGE SCALE GENOMIC DNA]</scope>
    <source>
        <strain evidence="11 12">F-400</strain>
    </source>
</reference>
<dbReference type="Proteomes" id="UP000621670">
    <property type="component" value="Unassembled WGS sequence"/>
</dbReference>
<evidence type="ECO:0000313" key="11">
    <source>
        <dbReference type="EMBL" id="MBC5862155.1"/>
    </source>
</evidence>
<feature type="domain" description="Histidine kinase" evidence="10">
    <location>
        <begin position="469"/>
        <end position="662"/>
    </location>
</feature>
<comment type="catalytic activity">
    <reaction evidence="1">
        <text>ATP + protein L-histidine = ADP + protein N-phospho-L-histidine.</text>
        <dbReference type="EC" id="2.7.13.3"/>
    </reaction>
</comment>
<dbReference type="Gene3D" id="3.30.565.10">
    <property type="entry name" value="Histidine kinase-like ATPase, C-terminal domain"/>
    <property type="match status" value="1"/>
</dbReference>
<evidence type="ECO:0000256" key="3">
    <source>
        <dbReference type="ARBA" id="ARBA00022553"/>
    </source>
</evidence>
<dbReference type="InterPro" id="IPR011712">
    <property type="entry name" value="Sig_transdc_His_kin_sub3_dim/P"/>
</dbReference>
<keyword evidence="7" id="KW-0067">ATP-binding</keyword>
<dbReference type="CDD" id="cd16917">
    <property type="entry name" value="HATPase_UhpB-NarQ-NarX-like"/>
    <property type="match status" value="1"/>
</dbReference>
<evidence type="ECO:0000256" key="7">
    <source>
        <dbReference type="ARBA" id="ARBA00022840"/>
    </source>
</evidence>
<keyword evidence="8" id="KW-0902">Two-component regulatory system</keyword>
<keyword evidence="12" id="KW-1185">Reference proteome</keyword>
<evidence type="ECO:0000256" key="5">
    <source>
        <dbReference type="ARBA" id="ARBA00022741"/>
    </source>
</evidence>
<comment type="caution">
    <text evidence="11">The sequence shown here is derived from an EMBL/GenBank/DDBJ whole genome shotgun (WGS) entry which is preliminary data.</text>
</comment>
<evidence type="ECO:0000313" key="12">
    <source>
        <dbReference type="Proteomes" id="UP000621670"/>
    </source>
</evidence>
<name>A0ABR7JCC8_9FLAO</name>
<dbReference type="SMART" id="SM00028">
    <property type="entry name" value="TPR"/>
    <property type="match status" value="4"/>
</dbReference>
<dbReference type="EC" id="2.7.13.3" evidence="2"/>
<dbReference type="SUPFAM" id="SSF48452">
    <property type="entry name" value="TPR-like"/>
    <property type="match status" value="2"/>
</dbReference>
<dbReference type="PANTHER" id="PTHR24421:SF10">
    <property type="entry name" value="NITRATE_NITRITE SENSOR PROTEIN NARQ"/>
    <property type="match status" value="1"/>
</dbReference>
<dbReference type="PROSITE" id="PS50005">
    <property type="entry name" value="TPR"/>
    <property type="match status" value="2"/>
</dbReference>
<keyword evidence="6" id="KW-0418">Kinase</keyword>
<evidence type="ECO:0000256" key="6">
    <source>
        <dbReference type="ARBA" id="ARBA00022777"/>
    </source>
</evidence>
<dbReference type="InterPro" id="IPR036890">
    <property type="entry name" value="HATPase_C_sf"/>
</dbReference>
<feature type="repeat" description="TPR" evidence="9">
    <location>
        <begin position="181"/>
        <end position="214"/>
    </location>
</feature>
<dbReference type="RefSeq" id="WP_166132804.1">
    <property type="nucleotide sequence ID" value="NZ_JAAOBY010000001.1"/>
</dbReference>
<dbReference type="Gene3D" id="1.25.40.10">
    <property type="entry name" value="Tetratricopeptide repeat domain"/>
    <property type="match status" value="2"/>
</dbReference>
<organism evidence="11 12">
    <name type="scientific">Flavobacterium turcicum</name>
    <dbReference type="NCBI Taxonomy" id="2764718"/>
    <lineage>
        <taxon>Bacteria</taxon>
        <taxon>Pseudomonadati</taxon>
        <taxon>Bacteroidota</taxon>
        <taxon>Flavobacteriia</taxon>
        <taxon>Flavobacteriales</taxon>
        <taxon>Flavobacteriaceae</taxon>
        <taxon>Flavobacterium</taxon>
    </lineage>
</organism>
<protein>
    <recommendedName>
        <fullName evidence="2">histidine kinase</fullName>
        <ecNumber evidence="2">2.7.13.3</ecNumber>
    </recommendedName>
</protein>
<dbReference type="SUPFAM" id="SSF55874">
    <property type="entry name" value="ATPase domain of HSP90 chaperone/DNA topoisomerase II/histidine kinase"/>
    <property type="match status" value="1"/>
</dbReference>
<keyword evidence="4" id="KW-0808">Transferase</keyword>